<proteinExistence type="predicted"/>
<name>A0AAW0BTI7_9AGAR</name>
<dbReference type="AlphaFoldDB" id="A0AAW0BTI7"/>
<keyword evidence="3" id="KW-1185">Reference proteome</keyword>
<feature type="compositionally biased region" description="Polar residues" evidence="1">
    <location>
        <begin position="211"/>
        <end position="222"/>
    </location>
</feature>
<gene>
    <name evidence="2" type="ORF">R3P38DRAFT_3353324</name>
</gene>
<evidence type="ECO:0000256" key="1">
    <source>
        <dbReference type="SAM" id="MobiDB-lite"/>
    </source>
</evidence>
<evidence type="ECO:0000313" key="2">
    <source>
        <dbReference type="EMBL" id="KAK7030565.1"/>
    </source>
</evidence>
<reference evidence="2 3" key="1">
    <citation type="journal article" date="2024" name="J Genomics">
        <title>Draft genome sequencing and assembly of Favolaschia claudopus CIRM-BRFM 2984 isolated from oak limbs.</title>
        <authorList>
            <person name="Navarro D."/>
            <person name="Drula E."/>
            <person name="Chaduli D."/>
            <person name="Cazenave R."/>
            <person name="Ahrendt S."/>
            <person name="Wang J."/>
            <person name="Lipzen A."/>
            <person name="Daum C."/>
            <person name="Barry K."/>
            <person name="Grigoriev I.V."/>
            <person name="Favel A."/>
            <person name="Rosso M.N."/>
            <person name="Martin F."/>
        </authorList>
    </citation>
    <scope>NUCLEOTIDE SEQUENCE [LARGE SCALE GENOMIC DNA]</scope>
    <source>
        <strain evidence="2 3">CIRM-BRFM 2984</strain>
    </source>
</reference>
<sequence>MLDSIKTRLDNIKEGLQDNTKSTALRNKAPLKFFRALETVIESIVTDVDAIIQNRMSLYDIENAYPESLADLVSVPLHGTVEDPRTAFESEVDRVVCAHLSWFFPIQDDFYVAPQATYAAEISEDDAMMVIQEMWSTVQEYSNSVARLSDQESSLDTEPLELSVLEWDSVVHNQAEDFGEANTNALLSDPPFEPSAIHSTSTPKTQRESESAPQAGSSTGSRTIPLEEGEPEIPSSPASGPSTIPSVMLRHPTPENELPSRLKHAAPDFYKRLIRTIGRRRIRRPDFCVTYKRRIIAIVEDKLGRKHDAIPQLKRYMEELHESGPDALGIACVLDHHGSMMAMLKRTGPAQFTWLGGEDTWHRPDSPFVRAEMWKIRQGALGR</sequence>
<accession>A0AAW0BTI7</accession>
<dbReference type="EMBL" id="JAWWNJ010000025">
    <property type="protein sequence ID" value="KAK7030565.1"/>
    <property type="molecule type" value="Genomic_DNA"/>
</dbReference>
<organism evidence="2 3">
    <name type="scientific">Favolaschia claudopus</name>
    <dbReference type="NCBI Taxonomy" id="2862362"/>
    <lineage>
        <taxon>Eukaryota</taxon>
        <taxon>Fungi</taxon>
        <taxon>Dikarya</taxon>
        <taxon>Basidiomycota</taxon>
        <taxon>Agaricomycotina</taxon>
        <taxon>Agaricomycetes</taxon>
        <taxon>Agaricomycetidae</taxon>
        <taxon>Agaricales</taxon>
        <taxon>Marasmiineae</taxon>
        <taxon>Mycenaceae</taxon>
        <taxon>Favolaschia</taxon>
    </lineage>
</organism>
<feature type="compositionally biased region" description="Basic and acidic residues" evidence="1">
    <location>
        <begin position="252"/>
        <end position="261"/>
    </location>
</feature>
<protein>
    <submittedName>
        <fullName evidence="2">Uncharacterized protein</fullName>
    </submittedName>
</protein>
<feature type="region of interest" description="Disordered" evidence="1">
    <location>
        <begin position="183"/>
        <end position="261"/>
    </location>
</feature>
<dbReference type="Proteomes" id="UP001362999">
    <property type="component" value="Unassembled WGS sequence"/>
</dbReference>
<comment type="caution">
    <text evidence="2">The sequence shown here is derived from an EMBL/GenBank/DDBJ whole genome shotgun (WGS) entry which is preliminary data.</text>
</comment>
<feature type="compositionally biased region" description="Polar residues" evidence="1">
    <location>
        <begin position="236"/>
        <end position="245"/>
    </location>
</feature>
<evidence type="ECO:0000313" key="3">
    <source>
        <dbReference type="Proteomes" id="UP001362999"/>
    </source>
</evidence>